<comment type="caution">
    <text evidence="1">The sequence shown here is derived from an EMBL/GenBank/DDBJ whole genome shotgun (WGS) entry which is preliminary data.</text>
</comment>
<evidence type="ECO:0000313" key="1">
    <source>
        <dbReference type="EMBL" id="GKZ20044.1"/>
    </source>
</evidence>
<dbReference type="EMBL" id="BROQ01000025">
    <property type="protein sequence ID" value="GKZ20044.1"/>
    <property type="molecule type" value="Genomic_DNA"/>
</dbReference>
<gene>
    <name evidence="1" type="ORF">AbraCBS73388_005220</name>
</gene>
<accession>A0A9W6DJY8</accession>
<name>A0A9W6DJY8_9EURO</name>
<evidence type="ECO:0000313" key="2">
    <source>
        <dbReference type="Proteomes" id="UP001143548"/>
    </source>
</evidence>
<reference evidence="1" key="1">
    <citation type="submission" date="2022-07" db="EMBL/GenBank/DDBJ databases">
        <title>Taxonomy of Aspergillus series Nigri: significant species reduction supported by multi-species coalescent approaches.</title>
        <authorList>
            <person name="Bian C."/>
            <person name="Kusuya Y."/>
            <person name="Sklenar F."/>
            <person name="D'hooge E."/>
            <person name="Yaguchi T."/>
            <person name="Takahashi H."/>
            <person name="Hubka V."/>
        </authorList>
    </citation>
    <scope>NUCLEOTIDE SEQUENCE</scope>
    <source>
        <strain evidence="1">CBS 733.88</strain>
    </source>
</reference>
<organism evidence="1 2">
    <name type="scientific">Aspergillus brasiliensis</name>
    <dbReference type="NCBI Taxonomy" id="319629"/>
    <lineage>
        <taxon>Eukaryota</taxon>
        <taxon>Fungi</taxon>
        <taxon>Dikarya</taxon>
        <taxon>Ascomycota</taxon>
        <taxon>Pezizomycotina</taxon>
        <taxon>Eurotiomycetes</taxon>
        <taxon>Eurotiomycetidae</taxon>
        <taxon>Eurotiales</taxon>
        <taxon>Aspergillaceae</taxon>
        <taxon>Aspergillus</taxon>
        <taxon>Aspergillus subgen. Circumdati</taxon>
    </lineage>
</organism>
<dbReference type="AlphaFoldDB" id="A0A9W6DJY8"/>
<dbReference type="Proteomes" id="UP001143548">
    <property type="component" value="Unassembled WGS sequence"/>
</dbReference>
<proteinExistence type="predicted"/>
<protein>
    <submittedName>
        <fullName evidence="1">Uncharacterized protein</fullName>
    </submittedName>
</protein>
<sequence>MARGRYFSLRHIKNEPLPEDPTTQADDILRTWSGPLPGVEQRLKHRLEFRFKRSNAGVWIIFCEVIYPVRIPTHPNFVAWRRRSITIRKWLIRQLSREVREKLKGPRDDILEYADDAYDAIRRLILRHDNVLCKNTFTKLIEMRRSQYSTVTRYVTAYRRAYIDAKEMECGITPYCAVLQMLRQLEWDFPSWVDAVQCSLADDARVAFTDADFFKLCGVVIAKDDRLSLDRKRGFREGASQVAAGEY</sequence>